<dbReference type="Gene3D" id="1.10.510.40">
    <property type="match status" value="1"/>
</dbReference>
<proteinExistence type="inferred from homology"/>
<name>A0A917ZU54_9ACTN</name>
<evidence type="ECO:0008006" key="8">
    <source>
        <dbReference type="Google" id="ProtNLM"/>
    </source>
</evidence>
<evidence type="ECO:0000313" key="7">
    <source>
        <dbReference type="Proteomes" id="UP000641932"/>
    </source>
</evidence>
<dbReference type="PANTHER" id="PTHR34384:SF5">
    <property type="entry name" value="L-2,3-DIAMINOPROPANOATE--CITRATE LIGASE"/>
    <property type="match status" value="1"/>
</dbReference>
<dbReference type="Pfam" id="PF06276">
    <property type="entry name" value="FhuF"/>
    <property type="match status" value="1"/>
</dbReference>
<evidence type="ECO:0000259" key="5">
    <source>
        <dbReference type="Pfam" id="PF06276"/>
    </source>
</evidence>
<dbReference type="Proteomes" id="UP000641932">
    <property type="component" value="Unassembled WGS sequence"/>
</dbReference>
<dbReference type="GO" id="GO:0019290">
    <property type="term" value="P:siderophore biosynthetic process"/>
    <property type="evidence" value="ECO:0007669"/>
    <property type="project" value="InterPro"/>
</dbReference>
<comment type="caution">
    <text evidence="6">The sequence shown here is derived from an EMBL/GenBank/DDBJ whole genome shotgun (WGS) entry which is preliminary data.</text>
</comment>
<dbReference type="PANTHER" id="PTHR34384">
    <property type="entry name" value="L-2,3-DIAMINOPROPANOATE--CITRATE LIGASE"/>
    <property type="match status" value="1"/>
</dbReference>
<dbReference type="RefSeq" id="WP_229698603.1">
    <property type="nucleotide sequence ID" value="NZ_BMMS01000017.1"/>
</dbReference>
<evidence type="ECO:0000256" key="1">
    <source>
        <dbReference type="ARBA" id="ARBA00004924"/>
    </source>
</evidence>
<evidence type="ECO:0000259" key="4">
    <source>
        <dbReference type="Pfam" id="PF04183"/>
    </source>
</evidence>
<accession>A0A917ZU54</accession>
<evidence type="ECO:0000256" key="3">
    <source>
        <dbReference type="SAM" id="MobiDB-lite"/>
    </source>
</evidence>
<organism evidence="6 7">
    <name type="scientific">Wenjunlia tyrosinilytica</name>
    <dbReference type="NCBI Taxonomy" id="1544741"/>
    <lineage>
        <taxon>Bacteria</taxon>
        <taxon>Bacillati</taxon>
        <taxon>Actinomycetota</taxon>
        <taxon>Actinomycetes</taxon>
        <taxon>Kitasatosporales</taxon>
        <taxon>Streptomycetaceae</taxon>
        <taxon>Wenjunlia</taxon>
    </lineage>
</organism>
<reference evidence="6" key="2">
    <citation type="submission" date="2020-09" db="EMBL/GenBank/DDBJ databases">
        <authorList>
            <person name="Sun Q."/>
            <person name="Zhou Y."/>
        </authorList>
    </citation>
    <scope>NUCLEOTIDE SEQUENCE</scope>
    <source>
        <strain evidence="6">CGMCC 4.7201</strain>
    </source>
</reference>
<dbReference type="InterPro" id="IPR022770">
    <property type="entry name" value="IucA/IucC-like_C"/>
</dbReference>
<sequence length="650" mass="69653">MNRPTVPRPAGVTRTDGASPSTAATATATAVEYEDDRAPGTPARRTCADPAAQDGTDGDARPVRAPAPDPLDDPDPLRAGDAAAMESLLRAYVRETGTDVPPTGRTLVLRLPADRLELRVPVRHRSATGWHRFGIPRLVTSEDGGGVPADAALVAAALIRETTLGRGVLPHHGGDACARVLNSARRTAAHIARRRAEGEGGRGPTPFLDSEQALLLGHPFHPAPKSREEASDAELEVYSPELRGSFRLHWFAAHPDTVVGGSADGRRPEEMLRPLAAGLELPDGMVPVPAHPWQAREVLARPEVAALVDAGLLRPLGPAGPHWYPTSSVRTVHRPDAEVMLKLSLGMRITNSRRNNLRSEMRLGVRAAQLLAAGPAHWLRAEHPRFGVLRDFAWVSAGADGPETGLETAIRDNPFRGGGLQGLCVAGLLAERTGPGDSTPPRHRAAVCEAVERAARALGVPVAEASRRWLVRYLDVLAVPLIRLQARYGIALEPHHQNTLVALDDHGLPCAGWYRDSQGYYLAASRTADIERLLPGATDGVELVFDDTFVDERVAYYLGVNNLLGLVGAFGALGLADEGDLLRVLRGVLERLRTTEPAAAGLLDLLLDAPVLRCKGNYLTCVDGLDELTGDVHTQSVYIDLPNPLTEAQR</sequence>
<dbReference type="InterPro" id="IPR037455">
    <property type="entry name" value="LucA/IucC-like"/>
</dbReference>
<dbReference type="GO" id="GO:0016881">
    <property type="term" value="F:acid-amino acid ligase activity"/>
    <property type="evidence" value="ECO:0007669"/>
    <property type="project" value="UniProtKB-ARBA"/>
</dbReference>
<reference evidence="6" key="1">
    <citation type="journal article" date="2014" name="Int. J. Syst. Evol. Microbiol.">
        <title>Complete genome sequence of Corynebacterium casei LMG S-19264T (=DSM 44701T), isolated from a smear-ripened cheese.</title>
        <authorList>
            <consortium name="US DOE Joint Genome Institute (JGI-PGF)"/>
            <person name="Walter F."/>
            <person name="Albersmeier A."/>
            <person name="Kalinowski J."/>
            <person name="Ruckert C."/>
        </authorList>
    </citation>
    <scope>NUCLEOTIDE SEQUENCE</scope>
    <source>
        <strain evidence="6">CGMCC 4.7201</strain>
    </source>
</reference>
<keyword evidence="7" id="KW-1185">Reference proteome</keyword>
<comment type="pathway">
    <text evidence="1">Siderophore biosynthesis.</text>
</comment>
<protein>
    <recommendedName>
        <fullName evidence="8">Siderophore synthetase component</fullName>
    </recommendedName>
</protein>
<gene>
    <name evidence="6" type="ORF">GCM10012280_40470</name>
</gene>
<evidence type="ECO:0000313" key="6">
    <source>
        <dbReference type="EMBL" id="GGO91787.1"/>
    </source>
</evidence>
<feature type="domain" description="Aerobactin siderophore biosynthesis IucA/IucC-like C-terminal" evidence="5">
    <location>
        <begin position="468"/>
        <end position="623"/>
    </location>
</feature>
<comment type="similarity">
    <text evidence="2">Belongs to the IucA/IucC family.</text>
</comment>
<dbReference type="AlphaFoldDB" id="A0A917ZU54"/>
<feature type="domain" description="Aerobactin siderophore biosynthesis IucA/IucC N-terminal" evidence="4">
    <location>
        <begin position="207"/>
        <end position="429"/>
    </location>
</feature>
<feature type="region of interest" description="Disordered" evidence="3">
    <location>
        <begin position="1"/>
        <end position="79"/>
    </location>
</feature>
<evidence type="ECO:0000256" key="2">
    <source>
        <dbReference type="ARBA" id="ARBA00007832"/>
    </source>
</evidence>
<dbReference type="Pfam" id="PF04183">
    <property type="entry name" value="IucA_IucC"/>
    <property type="match status" value="1"/>
</dbReference>
<dbReference type="InterPro" id="IPR007310">
    <property type="entry name" value="Aerobactin_biosyn_IucA/IucC_N"/>
</dbReference>
<dbReference type="EMBL" id="BMMS01000017">
    <property type="protein sequence ID" value="GGO91787.1"/>
    <property type="molecule type" value="Genomic_DNA"/>
</dbReference>